<dbReference type="RefSeq" id="WP_305109520.1">
    <property type="nucleotide sequence ID" value="NZ_JAUTWS010000519.1"/>
</dbReference>
<evidence type="ECO:0000313" key="3">
    <source>
        <dbReference type="Proteomes" id="UP001243009"/>
    </source>
</evidence>
<protein>
    <submittedName>
        <fullName evidence="2">Transposase</fullName>
    </submittedName>
</protein>
<name>A0ABT9EEV0_9PROT</name>
<dbReference type="PANTHER" id="PTHR33055:SF3">
    <property type="entry name" value="PUTATIVE TRANSPOSASE FOR IS117-RELATED"/>
    <property type="match status" value="1"/>
</dbReference>
<reference evidence="2 3" key="1">
    <citation type="submission" date="2023-08" db="EMBL/GenBank/DDBJ databases">
        <title>The draft genome sequence of Paracraurococcus sp. LOR1-02.</title>
        <authorList>
            <person name="Kingkaew E."/>
            <person name="Tanasupawat S."/>
        </authorList>
    </citation>
    <scope>NUCLEOTIDE SEQUENCE [LARGE SCALE GENOMIC DNA]</scope>
    <source>
        <strain evidence="2 3">LOR1-02</strain>
    </source>
</reference>
<dbReference type="InterPro" id="IPR003346">
    <property type="entry name" value="Transposase_20"/>
</dbReference>
<evidence type="ECO:0000259" key="1">
    <source>
        <dbReference type="Pfam" id="PF02371"/>
    </source>
</evidence>
<proteinExistence type="predicted"/>
<gene>
    <name evidence="2" type="ORF">Q7A36_41065</name>
</gene>
<evidence type="ECO:0000313" key="2">
    <source>
        <dbReference type="EMBL" id="MDO9714729.1"/>
    </source>
</evidence>
<feature type="non-terminal residue" evidence="2">
    <location>
        <position position="130"/>
    </location>
</feature>
<feature type="non-terminal residue" evidence="2">
    <location>
        <position position="1"/>
    </location>
</feature>
<dbReference type="Proteomes" id="UP001243009">
    <property type="component" value="Unassembled WGS sequence"/>
</dbReference>
<comment type="caution">
    <text evidence="2">The sequence shown here is derived from an EMBL/GenBank/DDBJ whole genome shotgun (WGS) entry which is preliminary data.</text>
</comment>
<sequence>RRVEALLAEREDLAPIVQPMLAAWRGVRSQIAAFDKAIRALARASPTCRLLMSVPGIGVVSVLSYVSMVEDPARFTRSRSVGAHMGLTPRKYQSGDTDRSGRVSKCGDVLARTLLYEAAVVILTRVKRSS</sequence>
<keyword evidence="3" id="KW-1185">Reference proteome</keyword>
<feature type="domain" description="Transposase IS116/IS110/IS902 C-terminal" evidence="1">
    <location>
        <begin position="48"/>
        <end position="127"/>
    </location>
</feature>
<dbReference type="PANTHER" id="PTHR33055">
    <property type="entry name" value="TRANSPOSASE FOR INSERTION SEQUENCE ELEMENT IS1111A"/>
    <property type="match status" value="1"/>
</dbReference>
<organism evidence="2 3">
    <name type="scientific">Paracraurococcus lichenis</name>
    <dbReference type="NCBI Taxonomy" id="3064888"/>
    <lineage>
        <taxon>Bacteria</taxon>
        <taxon>Pseudomonadati</taxon>
        <taxon>Pseudomonadota</taxon>
        <taxon>Alphaproteobacteria</taxon>
        <taxon>Acetobacterales</taxon>
        <taxon>Roseomonadaceae</taxon>
        <taxon>Paracraurococcus</taxon>
    </lineage>
</organism>
<dbReference type="InterPro" id="IPR047650">
    <property type="entry name" value="Transpos_IS110"/>
</dbReference>
<dbReference type="Pfam" id="PF02371">
    <property type="entry name" value="Transposase_20"/>
    <property type="match status" value="1"/>
</dbReference>
<dbReference type="EMBL" id="JAUTWS010000519">
    <property type="protein sequence ID" value="MDO9714729.1"/>
    <property type="molecule type" value="Genomic_DNA"/>
</dbReference>
<accession>A0ABT9EEV0</accession>